<evidence type="ECO:0000256" key="9">
    <source>
        <dbReference type="ARBA" id="ARBA00023015"/>
    </source>
</evidence>
<evidence type="ECO:0000256" key="15">
    <source>
        <dbReference type="ARBA" id="ARBA00093549"/>
    </source>
</evidence>
<evidence type="ECO:0000313" key="21">
    <source>
        <dbReference type="Proteomes" id="UP000694701"/>
    </source>
</evidence>
<evidence type="ECO:0000256" key="6">
    <source>
        <dbReference type="ARBA" id="ARBA00022491"/>
    </source>
</evidence>
<comment type="subunit">
    <text evidence="15">Component of the CCR4-NOT complex; distinct complexes seem to exist that differ in the participation of probably mutually exclusive catalytic subunits. In the complex interacts directly with CNOT2. Interacts with TIP120B and NANOS2. Interacts with EBF1. Interacts in an RNA-independent manner with BICC1 (via KH domains).</text>
</comment>
<dbReference type="GO" id="GO:0006417">
    <property type="term" value="P:regulation of translation"/>
    <property type="evidence" value="ECO:0007669"/>
    <property type="project" value="UniProtKB-KW"/>
</dbReference>
<comment type="subcellular location">
    <subcellularLocation>
        <location evidence="2">Cytoplasm</location>
        <location evidence="2">P-body</location>
    </subcellularLocation>
    <subcellularLocation>
        <location evidence="1 16">Nucleus</location>
    </subcellularLocation>
</comment>
<dbReference type="InterPro" id="IPR007282">
    <property type="entry name" value="NOT2/3/5_C"/>
</dbReference>
<keyword evidence="9 16" id="KW-0805">Transcription regulation</keyword>
<feature type="region of interest" description="Disordered" evidence="17">
    <location>
        <begin position="428"/>
        <end position="470"/>
    </location>
</feature>
<dbReference type="InterPro" id="IPR012270">
    <property type="entry name" value="CCR4-NOT_su3/5"/>
</dbReference>
<evidence type="ECO:0000256" key="13">
    <source>
        <dbReference type="ARBA" id="ARBA00071433"/>
    </source>
</evidence>
<feature type="compositionally biased region" description="Low complexity" evidence="17">
    <location>
        <begin position="315"/>
        <end position="337"/>
    </location>
</feature>
<feature type="compositionally biased region" description="Low complexity" evidence="17">
    <location>
        <begin position="535"/>
        <end position="545"/>
    </location>
</feature>
<dbReference type="GO" id="GO:0005634">
    <property type="term" value="C:nucleus"/>
    <property type="evidence" value="ECO:0007669"/>
    <property type="project" value="UniProtKB-SubCell"/>
</dbReference>
<keyword evidence="4" id="KW-0217">Developmental protein</keyword>
<keyword evidence="12 16" id="KW-0539">Nucleus</keyword>
<keyword evidence="5 16" id="KW-0963">Cytoplasm</keyword>
<evidence type="ECO:0000256" key="7">
    <source>
        <dbReference type="ARBA" id="ARBA00022553"/>
    </source>
</evidence>
<protein>
    <recommendedName>
        <fullName evidence="13">CCR4-NOT transcription complex subunit 3</fullName>
    </recommendedName>
    <alternativeName>
        <fullName evidence="14">CCR4-associated factor 3</fullName>
    </alternativeName>
</protein>
<dbReference type="PIRSF" id="PIRSF005290">
    <property type="entry name" value="NOT_su_3_5"/>
    <property type="match status" value="1"/>
</dbReference>
<keyword evidence="7" id="KW-0597">Phosphoprotein</keyword>
<evidence type="ECO:0000313" key="20">
    <source>
        <dbReference type="Ensembl" id="ENSCCRP00020032712.1"/>
    </source>
</evidence>
<dbReference type="FunFam" id="2.30.30.1020:FF:000002">
    <property type="entry name" value="CCR4-NOT transcription complex subunit 3"/>
    <property type="match status" value="1"/>
</dbReference>
<dbReference type="GO" id="GO:0006355">
    <property type="term" value="P:regulation of DNA-templated transcription"/>
    <property type="evidence" value="ECO:0007669"/>
    <property type="project" value="InterPro"/>
</dbReference>
<feature type="compositionally biased region" description="Low complexity" evidence="17">
    <location>
        <begin position="264"/>
        <end position="280"/>
    </location>
</feature>
<evidence type="ECO:0000256" key="17">
    <source>
        <dbReference type="SAM" id="MobiDB-lite"/>
    </source>
</evidence>
<organism evidence="20 21">
    <name type="scientific">Cyprinus carpio</name>
    <name type="common">Common carp</name>
    <dbReference type="NCBI Taxonomy" id="7962"/>
    <lineage>
        <taxon>Eukaryota</taxon>
        <taxon>Metazoa</taxon>
        <taxon>Chordata</taxon>
        <taxon>Craniata</taxon>
        <taxon>Vertebrata</taxon>
        <taxon>Euteleostomi</taxon>
        <taxon>Actinopterygii</taxon>
        <taxon>Neopterygii</taxon>
        <taxon>Teleostei</taxon>
        <taxon>Ostariophysi</taxon>
        <taxon>Cypriniformes</taxon>
        <taxon>Cyprinidae</taxon>
        <taxon>Cyprininae</taxon>
        <taxon>Cyprinus</taxon>
    </lineage>
</organism>
<dbReference type="Ensembl" id="ENSCCRT00020035770.1">
    <property type="protein sequence ID" value="ENSCCRP00020032712.1"/>
    <property type="gene ID" value="ENSCCRG00020014737.1"/>
</dbReference>
<dbReference type="GO" id="GO:0030015">
    <property type="term" value="C:CCR4-NOT core complex"/>
    <property type="evidence" value="ECO:0007669"/>
    <property type="project" value="UniProtKB-UniRule"/>
</dbReference>
<dbReference type="GO" id="GO:2000036">
    <property type="term" value="P:regulation of stem cell population maintenance"/>
    <property type="evidence" value="ECO:0007669"/>
    <property type="project" value="UniProtKB-ARBA"/>
</dbReference>
<dbReference type="Gene3D" id="2.30.30.1020">
    <property type="entry name" value="CCR4-NOT complex subunit 2/3/5, C-terminal domain"/>
    <property type="match status" value="1"/>
</dbReference>
<dbReference type="Pfam" id="PF04065">
    <property type="entry name" value="Not3"/>
    <property type="match status" value="1"/>
</dbReference>
<keyword evidence="11 16" id="KW-0804">Transcription</keyword>
<keyword evidence="6 16" id="KW-0678">Repressor</keyword>
<evidence type="ECO:0000256" key="14">
    <source>
        <dbReference type="ARBA" id="ARBA00083548"/>
    </source>
</evidence>
<proteinExistence type="inferred from homology"/>
<evidence type="ECO:0000256" key="16">
    <source>
        <dbReference type="PIRNR" id="PIRNR005290"/>
    </source>
</evidence>
<name>A0A8C2DWS1_CYPCA</name>
<dbReference type="Proteomes" id="UP000694701">
    <property type="component" value="Unplaced"/>
</dbReference>
<feature type="compositionally biased region" description="Low complexity" evidence="17">
    <location>
        <begin position="345"/>
        <end position="367"/>
    </location>
</feature>
<dbReference type="InterPro" id="IPR038635">
    <property type="entry name" value="CCR4-NOT_su2/3/5_C_sf"/>
</dbReference>
<dbReference type="PANTHER" id="PTHR23326">
    <property type="entry name" value="CCR4 NOT-RELATED"/>
    <property type="match status" value="1"/>
</dbReference>
<sequence length="836" mass="89765">MADKRKLQGEIDRCLKKVAEGVEQFEDIWKKLHNAANANQKEKYEADLKKEIKKLQRLRDQIKTWVASNEIKDKRQLVENRKLIETQMERFKVVERETKTKAYSKEGLGLAQKVDPAQKEKEETEQWLTNTIDTLNMQVDQFESEVESLSVQTRKKKGDKEKQDRIEELKRLIERHRHHILMLETILRMLDNDSIQVDAIHKIKDDVEYYIDSSQDPDFEENEFIYDDLDLEEIRKFVCVWDGLFLTSWLSCSDQSPVKNGNPSLSSFSSSASSGSGSSSSSSSLVSVATVVGGCTAISGGSNLLGSFSSAVQQHVPQSQQQAQVKLSSTSTPSNNTPSPPSHPTLPASTTSSLPSSSTPGPVTSNSQSQASSVPGVEGSRLGLGLVKGGVTVTSSSSGAQMPGLGMAGMSGSLNTMAGLLSGSTPAPYAQAAAGGTAGSASSGPVGSSSGSSGISIPSGGSGGANTGATSNGTGAGVSLSLLGSSPGHGALTGGILNLVPGQTALQGSTQIPVSHVGTAPGGGTGESGLGGNGSSSVASAGVGTNAVPARPPSGLKQNGATSEFFLIWPLVIHCIYHLDNGPSLLSSITLPPSSPSPAFTDSTPGGGSLLNGPHSYTLNTEAIKAPEPPSSLKAMAERAALGLTLDGEISSLHLPDRAPPGPTSAPQPAVSEVNLPPSLGACPLGPTPLTKEQLYQQAMQESTWTHMPHPSDSERIRQYLMRNPCPTSPFHHQVPPHHSDSIEFYQRLSTETLFFIFYYLEGTKAQYLSAKALKKQSWRFHTKYMMWFQRHEEPKTITDEFEQGTYIYFDYEKWGQRKKEGFTFEYRYLEDRDLQ</sequence>
<keyword evidence="8" id="KW-0810">Translation regulation</keyword>
<dbReference type="GO" id="GO:0031047">
    <property type="term" value="P:regulatory ncRNA-mediated gene silencing"/>
    <property type="evidence" value="ECO:0007669"/>
    <property type="project" value="UniProtKB-KW"/>
</dbReference>
<keyword evidence="10" id="KW-0943">RNA-mediated gene silencing</keyword>
<evidence type="ECO:0000256" key="3">
    <source>
        <dbReference type="ARBA" id="ARBA00007682"/>
    </source>
</evidence>
<evidence type="ECO:0000256" key="12">
    <source>
        <dbReference type="ARBA" id="ARBA00023242"/>
    </source>
</evidence>
<dbReference type="AlphaFoldDB" id="A0A8C2DWS1"/>
<reference evidence="20" key="1">
    <citation type="submission" date="2025-08" db="UniProtKB">
        <authorList>
            <consortium name="Ensembl"/>
        </authorList>
    </citation>
    <scope>IDENTIFICATION</scope>
</reference>
<dbReference type="InterPro" id="IPR040168">
    <property type="entry name" value="Not2/3/5"/>
</dbReference>
<feature type="compositionally biased region" description="Low complexity" evidence="17">
    <location>
        <begin position="428"/>
        <end position="459"/>
    </location>
</feature>
<evidence type="ECO:0000256" key="1">
    <source>
        <dbReference type="ARBA" id="ARBA00004123"/>
    </source>
</evidence>
<feature type="region of interest" description="Disordered" evidence="17">
    <location>
        <begin position="255"/>
        <end position="280"/>
    </location>
</feature>
<feature type="domain" description="NOT2/NOT3/NOT5 C-terminal" evidence="19">
    <location>
        <begin position="705"/>
        <end position="830"/>
    </location>
</feature>
<feature type="compositionally biased region" description="Gly residues" evidence="17">
    <location>
        <begin position="520"/>
        <end position="534"/>
    </location>
</feature>
<evidence type="ECO:0000259" key="18">
    <source>
        <dbReference type="Pfam" id="PF04065"/>
    </source>
</evidence>
<dbReference type="Pfam" id="PF04153">
    <property type="entry name" value="NOT2_3_5_C"/>
    <property type="match status" value="1"/>
</dbReference>
<feature type="region of interest" description="Disordered" evidence="17">
    <location>
        <begin position="652"/>
        <end position="675"/>
    </location>
</feature>
<evidence type="ECO:0000256" key="2">
    <source>
        <dbReference type="ARBA" id="ARBA00004201"/>
    </source>
</evidence>
<dbReference type="GO" id="GO:0005829">
    <property type="term" value="C:cytosol"/>
    <property type="evidence" value="ECO:0007669"/>
    <property type="project" value="UniProtKB-ARBA"/>
</dbReference>
<feature type="region of interest" description="Disordered" evidence="17">
    <location>
        <begin position="517"/>
        <end position="545"/>
    </location>
</feature>
<evidence type="ECO:0000256" key="11">
    <source>
        <dbReference type="ARBA" id="ARBA00023163"/>
    </source>
</evidence>
<feature type="domain" description="CCR4-Not complex component Not N-terminal" evidence="18">
    <location>
        <begin position="4"/>
        <end position="232"/>
    </location>
</feature>
<evidence type="ECO:0000256" key="8">
    <source>
        <dbReference type="ARBA" id="ARBA00022845"/>
    </source>
</evidence>
<evidence type="ECO:0000256" key="5">
    <source>
        <dbReference type="ARBA" id="ARBA00022490"/>
    </source>
</evidence>
<feature type="region of interest" description="Disordered" evidence="17">
    <location>
        <begin position="315"/>
        <end position="378"/>
    </location>
</feature>
<dbReference type="InterPro" id="IPR007207">
    <property type="entry name" value="Not_N"/>
</dbReference>
<dbReference type="GO" id="GO:0000932">
    <property type="term" value="C:P-body"/>
    <property type="evidence" value="ECO:0007669"/>
    <property type="project" value="UniProtKB-SubCell"/>
</dbReference>
<comment type="similarity">
    <text evidence="3 16">Belongs to the CNOT2/3/5 family.</text>
</comment>
<evidence type="ECO:0000259" key="19">
    <source>
        <dbReference type="Pfam" id="PF04153"/>
    </source>
</evidence>
<evidence type="ECO:0000256" key="10">
    <source>
        <dbReference type="ARBA" id="ARBA00023158"/>
    </source>
</evidence>
<accession>A0A8C2DWS1</accession>
<evidence type="ECO:0000256" key="4">
    <source>
        <dbReference type="ARBA" id="ARBA00022473"/>
    </source>
</evidence>